<evidence type="ECO:0000313" key="1">
    <source>
        <dbReference type="EMBL" id="MEC0487480.1"/>
    </source>
</evidence>
<comment type="caution">
    <text evidence="1">The sequence shown here is derived from an EMBL/GenBank/DDBJ whole genome shotgun (WGS) entry which is preliminary data.</text>
</comment>
<gene>
    <name evidence="1" type="ORF">P8828_22275</name>
</gene>
<name>A0ABU6HA01_9BACI</name>
<dbReference type="RefSeq" id="WP_082634641.1">
    <property type="nucleotide sequence ID" value="NZ_JARRTL010000031.1"/>
</dbReference>
<reference evidence="1 2" key="1">
    <citation type="submission" date="2023-03" db="EMBL/GenBank/DDBJ databases">
        <title>Agriculturally important microbes genome sequencing.</title>
        <authorList>
            <person name="Dunlap C."/>
        </authorList>
    </citation>
    <scope>NUCLEOTIDE SEQUENCE [LARGE SCALE GENOMIC DNA]</scope>
    <source>
        <strain evidence="1 2">CBP-3203</strain>
    </source>
</reference>
<dbReference type="EMBL" id="JARRTL010000031">
    <property type="protein sequence ID" value="MEC0487480.1"/>
    <property type="molecule type" value="Genomic_DNA"/>
</dbReference>
<accession>A0ABU6HA01</accession>
<proteinExistence type="predicted"/>
<evidence type="ECO:0000313" key="2">
    <source>
        <dbReference type="Proteomes" id="UP001341297"/>
    </source>
</evidence>
<sequence length="60" mass="7157">MIDHIADVIECPHCKWKISNIHDYLEVGDEAGEFEMHCERCKKPFKVDFYSVFYFATEKI</sequence>
<keyword evidence="2" id="KW-1185">Reference proteome</keyword>
<organism evidence="1 2">
    <name type="scientific">Bacillus glycinifermentans</name>
    <dbReference type="NCBI Taxonomy" id="1664069"/>
    <lineage>
        <taxon>Bacteria</taxon>
        <taxon>Bacillati</taxon>
        <taxon>Bacillota</taxon>
        <taxon>Bacilli</taxon>
        <taxon>Bacillales</taxon>
        <taxon>Bacillaceae</taxon>
        <taxon>Bacillus</taxon>
    </lineage>
</organism>
<dbReference type="Proteomes" id="UP001341297">
    <property type="component" value="Unassembled WGS sequence"/>
</dbReference>
<protein>
    <submittedName>
        <fullName evidence="1">Uncharacterized protein</fullName>
    </submittedName>
</protein>